<feature type="non-terminal residue" evidence="1">
    <location>
        <position position="191"/>
    </location>
</feature>
<feature type="non-terminal residue" evidence="1">
    <location>
        <position position="1"/>
    </location>
</feature>
<dbReference type="Gene3D" id="3.40.50.300">
    <property type="entry name" value="P-loop containing nucleotide triphosphate hydrolases"/>
    <property type="match status" value="1"/>
</dbReference>
<keyword evidence="2" id="KW-1185">Reference proteome</keyword>
<dbReference type="PRINTS" id="PR00449">
    <property type="entry name" value="RASTRNSFRMNG"/>
</dbReference>
<organism evidence="1 2">
    <name type="scientific">Dendrothele bispora (strain CBS 962.96)</name>
    <dbReference type="NCBI Taxonomy" id="1314807"/>
    <lineage>
        <taxon>Eukaryota</taxon>
        <taxon>Fungi</taxon>
        <taxon>Dikarya</taxon>
        <taxon>Basidiomycota</taxon>
        <taxon>Agaricomycotina</taxon>
        <taxon>Agaricomycetes</taxon>
        <taxon>Agaricomycetidae</taxon>
        <taxon>Agaricales</taxon>
        <taxon>Agaricales incertae sedis</taxon>
        <taxon>Dendrothele</taxon>
    </lineage>
</organism>
<dbReference type="AlphaFoldDB" id="A0A4S8LG72"/>
<gene>
    <name evidence="1" type="ORF">K435DRAFT_581768</name>
</gene>
<evidence type="ECO:0000313" key="1">
    <source>
        <dbReference type="EMBL" id="THU88017.1"/>
    </source>
</evidence>
<protein>
    <submittedName>
        <fullName evidence="1">Uncharacterized protein</fullName>
    </submittedName>
</protein>
<proteinExistence type="predicted"/>
<sequence length="191" mass="21641">FNVVLFGVAGCGKTSVLNMTAEHDLQTTTNKVDQVPFSFSSHDISPRTSDQKVINLRIWDTEGLNEGNTRSDSSRQTQKNMEKLVEDVNKNGGLHLLVLCIRASRITDIEARNYAKFKHDVCQDKVNIVVVVTGLESEELGVDQWWGENEKYFDRYGMKFHGHACIVATMGKMVNGVHKYKKEYEASRTRV</sequence>
<dbReference type="InterPro" id="IPR027417">
    <property type="entry name" value="P-loop_NTPase"/>
</dbReference>
<dbReference type="EMBL" id="ML179425">
    <property type="protein sequence ID" value="THU88017.1"/>
    <property type="molecule type" value="Genomic_DNA"/>
</dbReference>
<name>A0A4S8LG72_DENBC</name>
<dbReference type="Proteomes" id="UP000297245">
    <property type="component" value="Unassembled WGS sequence"/>
</dbReference>
<accession>A0A4S8LG72</accession>
<reference evidence="1 2" key="1">
    <citation type="journal article" date="2019" name="Nat. Ecol. Evol.">
        <title>Megaphylogeny resolves global patterns of mushroom evolution.</title>
        <authorList>
            <person name="Varga T."/>
            <person name="Krizsan K."/>
            <person name="Foldi C."/>
            <person name="Dima B."/>
            <person name="Sanchez-Garcia M."/>
            <person name="Sanchez-Ramirez S."/>
            <person name="Szollosi G.J."/>
            <person name="Szarkandi J.G."/>
            <person name="Papp V."/>
            <person name="Albert L."/>
            <person name="Andreopoulos W."/>
            <person name="Angelini C."/>
            <person name="Antonin V."/>
            <person name="Barry K.W."/>
            <person name="Bougher N.L."/>
            <person name="Buchanan P."/>
            <person name="Buyck B."/>
            <person name="Bense V."/>
            <person name="Catcheside P."/>
            <person name="Chovatia M."/>
            <person name="Cooper J."/>
            <person name="Damon W."/>
            <person name="Desjardin D."/>
            <person name="Finy P."/>
            <person name="Geml J."/>
            <person name="Haridas S."/>
            <person name="Hughes K."/>
            <person name="Justo A."/>
            <person name="Karasinski D."/>
            <person name="Kautmanova I."/>
            <person name="Kiss B."/>
            <person name="Kocsube S."/>
            <person name="Kotiranta H."/>
            <person name="LaButti K.M."/>
            <person name="Lechner B.E."/>
            <person name="Liimatainen K."/>
            <person name="Lipzen A."/>
            <person name="Lukacs Z."/>
            <person name="Mihaltcheva S."/>
            <person name="Morgado L.N."/>
            <person name="Niskanen T."/>
            <person name="Noordeloos M.E."/>
            <person name="Ohm R.A."/>
            <person name="Ortiz-Santana B."/>
            <person name="Ovrebo C."/>
            <person name="Racz N."/>
            <person name="Riley R."/>
            <person name="Savchenko A."/>
            <person name="Shiryaev A."/>
            <person name="Soop K."/>
            <person name="Spirin V."/>
            <person name="Szebenyi C."/>
            <person name="Tomsovsky M."/>
            <person name="Tulloss R.E."/>
            <person name="Uehling J."/>
            <person name="Grigoriev I.V."/>
            <person name="Vagvolgyi C."/>
            <person name="Papp T."/>
            <person name="Martin F.M."/>
            <person name="Miettinen O."/>
            <person name="Hibbett D.S."/>
            <person name="Nagy L.G."/>
        </authorList>
    </citation>
    <scope>NUCLEOTIDE SEQUENCE [LARGE SCALE GENOMIC DNA]</scope>
    <source>
        <strain evidence="1 2">CBS 962.96</strain>
    </source>
</reference>
<dbReference type="OrthoDB" id="8954335at2759"/>
<dbReference type="Pfam" id="PF08477">
    <property type="entry name" value="Roc"/>
    <property type="match status" value="1"/>
</dbReference>
<dbReference type="SUPFAM" id="SSF52540">
    <property type="entry name" value="P-loop containing nucleoside triphosphate hydrolases"/>
    <property type="match status" value="1"/>
</dbReference>
<evidence type="ECO:0000313" key="2">
    <source>
        <dbReference type="Proteomes" id="UP000297245"/>
    </source>
</evidence>